<keyword evidence="9" id="KW-1185">Reference proteome</keyword>
<dbReference type="PANTHER" id="PTHR12992:SF11">
    <property type="entry name" value="MITOCHONDRIAL COENZYME A DIPHOSPHATASE NUDT8"/>
    <property type="match status" value="1"/>
</dbReference>
<evidence type="ECO:0000313" key="9">
    <source>
        <dbReference type="Proteomes" id="UP001364617"/>
    </source>
</evidence>
<dbReference type="PROSITE" id="PS51462">
    <property type="entry name" value="NUDIX"/>
    <property type="match status" value="1"/>
</dbReference>
<reference evidence="8 9" key="1">
    <citation type="submission" date="2024-02" db="EMBL/GenBank/DDBJ databases">
        <title>Chromosome-level genome assembly of the Eurasian Minnow (Phoxinus phoxinus).</title>
        <authorList>
            <person name="Oriowo T.O."/>
            <person name="Martin S."/>
            <person name="Stange M."/>
            <person name="Chrysostomakis Y."/>
            <person name="Brown T."/>
            <person name="Winkler S."/>
            <person name="Kukowka S."/>
            <person name="Myers E.W."/>
            <person name="Bohne A."/>
        </authorList>
    </citation>
    <scope>NUCLEOTIDE SEQUENCE [LARGE SCALE GENOMIC DNA]</scope>
    <source>
        <strain evidence="8">ZFMK-TIS-60720</strain>
        <tissue evidence="8">Whole Organism</tissue>
    </source>
</reference>
<evidence type="ECO:0000256" key="5">
    <source>
        <dbReference type="ARBA" id="ARBA00022842"/>
    </source>
</evidence>
<keyword evidence="5" id="KW-0460">Magnesium</keyword>
<dbReference type="PANTHER" id="PTHR12992">
    <property type="entry name" value="NUDIX HYDROLASE"/>
    <property type="match status" value="1"/>
</dbReference>
<sequence>MFRTPHMKTCVNQLRFHRLQLMLRDDRVQHEHICSRSSHDLREKRTHCSVSRGFSVVLDSSEHVCPRATRRICISTHFLLPHMDFSRINWVHTPQTIVLCSPPSLNGSPSQCSTNQSKCLLTYSKLEKCKHSPESHIKRQACSTGSSRWLADIGSGLWTRLCKPAGRPAVRTDQTRGLHRDGQQRSVTGRCLSAGNEARGATGRCLSAGNEARGATGRCLSAGNEARGVTGRCLSSGNEARCRRSLQANAALYEREGQSWAAVLVCLCAVSGDPALLFTLRSAQLKGRHKGDVSFAGGKKDPSDRSVVETALREAGEELGIHVTEDKVWGVMKPLRDMSGMMIAPVIANLGPLETLSFQPNPGEVDEIFTLTLEHLCQAQNRGYTHFRTGDRYGYTLPVFHSPKYRIWGLTAVALDHALKLIVPPEHLLDHSTFTTEAAC</sequence>
<keyword evidence="6" id="KW-0464">Manganese</keyword>
<keyword evidence="3" id="KW-0479">Metal-binding</keyword>
<evidence type="ECO:0000256" key="2">
    <source>
        <dbReference type="ARBA" id="ARBA00001946"/>
    </source>
</evidence>
<dbReference type="Pfam" id="PF00293">
    <property type="entry name" value="NUDIX"/>
    <property type="match status" value="1"/>
</dbReference>
<accession>A0AAN9DDC5</accession>
<evidence type="ECO:0000259" key="7">
    <source>
        <dbReference type="PROSITE" id="PS51462"/>
    </source>
</evidence>
<dbReference type="AlphaFoldDB" id="A0AAN9DDC5"/>
<evidence type="ECO:0000256" key="6">
    <source>
        <dbReference type="ARBA" id="ARBA00023211"/>
    </source>
</evidence>
<dbReference type="GO" id="GO:0046872">
    <property type="term" value="F:metal ion binding"/>
    <property type="evidence" value="ECO:0007669"/>
    <property type="project" value="UniProtKB-KW"/>
</dbReference>
<dbReference type="InterPro" id="IPR000086">
    <property type="entry name" value="NUDIX_hydrolase_dom"/>
</dbReference>
<dbReference type="InterPro" id="IPR045121">
    <property type="entry name" value="CoAse"/>
</dbReference>
<dbReference type="GO" id="GO:0010945">
    <property type="term" value="F:coenzyme A diphosphatase activity"/>
    <property type="evidence" value="ECO:0007669"/>
    <property type="project" value="InterPro"/>
</dbReference>
<organism evidence="8 9">
    <name type="scientific">Phoxinus phoxinus</name>
    <name type="common">Eurasian minnow</name>
    <dbReference type="NCBI Taxonomy" id="58324"/>
    <lineage>
        <taxon>Eukaryota</taxon>
        <taxon>Metazoa</taxon>
        <taxon>Chordata</taxon>
        <taxon>Craniata</taxon>
        <taxon>Vertebrata</taxon>
        <taxon>Euteleostomi</taxon>
        <taxon>Actinopterygii</taxon>
        <taxon>Neopterygii</taxon>
        <taxon>Teleostei</taxon>
        <taxon>Ostariophysi</taxon>
        <taxon>Cypriniformes</taxon>
        <taxon>Leuciscidae</taxon>
        <taxon>Phoxininae</taxon>
        <taxon>Phoxinus</taxon>
    </lineage>
</organism>
<dbReference type="InterPro" id="IPR015797">
    <property type="entry name" value="NUDIX_hydrolase-like_dom_sf"/>
</dbReference>
<comment type="cofactor">
    <cofactor evidence="1">
        <name>Mn(2+)</name>
        <dbReference type="ChEBI" id="CHEBI:29035"/>
    </cofactor>
</comment>
<dbReference type="EMBL" id="JAYKXH010000004">
    <property type="protein sequence ID" value="KAK7172439.1"/>
    <property type="molecule type" value="Genomic_DNA"/>
</dbReference>
<comment type="caution">
    <text evidence="8">The sequence shown here is derived from an EMBL/GenBank/DDBJ whole genome shotgun (WGS) entry which is preliminary data.</text>
</comment>
<dbReference type="CDD" id="cd03426">
    <property type="entry name" value="NUDIX_CoAse_Nudt7"/>
    <property type="match status" value="1"/>
</dbReference>
<dbReference type="Proteomes" id="UP001364617">
    <property type="component" value="Unassembled WGS sequence"/>
</dbReference>
<proteinExistence type="predicted"/>
<keyword evidence="4" id="KW-0378">Hydrolase</keyword>
<evidence type="ECO:0000256" key="4">
    <source>
        <dbReference type="ARBA" id="ARBA00022801"/>
    </source>
</evidence>
<dbReference type="Gene3D" id="3.90.79.10">
    <property type="entry name" value="Nucleoside Triphosphate Pyrophosphohydrolase"/>
    <property type="match status" value="1"/>
</dbReference>
<evidence type="ECO:0000256" key="1">
    <source>
        <dbReference type="ARBA" id="ARBA00001936"/>
    </source>
</evidence>
<dbReference type="SUPFAM" id="SSF55811">
    <property type="entry name" value="Nudix"/>
    <property type="match status" value="1"/>
</dbReference>
<protein>
    <recommendedName>
        <fullName evidence="7">Nudix hydrolase domain-containing protein</fullName>
    </recommendedName>
</protein>
<name>A0AAN9DDC5_9TELE</name>
<comment type="cofactor">
    <cofactor evidence="2">
        <name>Mg(2+)</name>
        <dbReference type="ChEBI" id="CHEBI:18420"/>
    </cofactor>
</comment>
<feature type="domain" description="Nudix hydrolase" evidence="7">
    <location>
        <begin position="258"/>
        <end position="411"/>
    </location>
</feature>
<evidence type="ECO:0000313" key="8">
    <source>
        <dbReference type="EMBL" id="KAK7172439.1"/>
    </source>
</evidence>
<evidence type="ECO:0000256" key="3">
    <source>
        <dbReference type="ARBA" id="ARBA00022723"/>
    </source>
</evidence>
<gene>
    <name evidence="8" type="ORF">R3I93_004698</name>
</gene>